<dbReference type="EMBL" id="BX284604">
    <property type="protein sequence ID" value="CAC70083.1"/>
    <property type="molecule type" value="Genomic_DNA"/>
</dbReference>
<evidence type="ECO:0000256" key="2">
    <source>
        <dbReference type="ARBA" id="ARBA00022771"/>
    </source>
</evidence>
<dbReference type="InterPro" id="IPR013083">
    <property type="entry name" value="Znf_RING/FYVE/PHD"/>
</dbReference>
<dbReference type="HOGENOM" id="CLU_084881_0_0_1"/>
<dbReference type="Proteomes" id="UP000001940">
    <property type="component" value="Chromosome IV"/>
</dbReference>
<dbReference type="Gene3D" id="3.30.40.10">
    <property type="entry name" value="Zinc/RING finger domain, C3HC4 (zinc finger)"/>
    <property type="match status" value="1"/>
</dbReference>
<proteinExistence type="evidence at protein level"/>
<dbReference type="InterPro" id="IPR034732">
    <property type="entry name" value="EPHD"/>
</dbReference>
<dbReference type="ExpressionAtlas" id="Q95QN4">
    <property type="expression patterns" value="baseline and differential"/>
</dbReference>
<keyword evidence="6" id="KW-1185">Reference proteome</keyword>
<dbReference type="Bgee" id="WBGene00008488">
    <property type="expression patterns" value="Expressed in germ line (C elegans) and 4 other cell types or tissues"/>
</dbReference>
<evidence type="ECO:0000313" key="6">
    <source>
        <dbReference type="Proteomes" id="UP000001940"/>
    </source>
</evidence>
<dbReference type="WormBase" id="F01D4.5b">
    <property type="protein sequence ID" value="CE29036"/>
    <property type="gene ID" value="WBGene00008488"/>
</dbReference>
<organism evidence="5 6">
    <name type="scientific">Caenorhabditis elegans</name>
    <dbReference type="NCBI Taxonomy" id="6239"/>
    <lineage>
        <taxon>Eukaryota</taxon>
        <taxon>Metazoa</taxon>
        <taxon>Ecdysozoa</taxon>
        <taxon>Nematoda</taxon>
        <taxon>Chromadorea</taxon>
        <taxon>Rhabditida</taxon>
        <taxon>Rhabditina</taxon>
        <taxon>Rhabditomorpha</taxon>
        <taxon>Rhabditoidea</taxon>
        <taxon>Rhabditidae</taxon>
        <taxon>Peloderinae</taxon>
        <taxon>Caenorhabditis</taxon>
    </lineage>
</organism>
<evidence type="ECO:0000256" key="3">
    <source>
        <dbReference type="ARBA" id="ARBA00022833"/>
    </source>
</evidence>
<evidence type="ECO:0000259" key="4">
    <source>
        <dbReference type="PROSITE" id="PS51805"/>
    </source>
</evidence>
<reference evidence="5 6" key="1">
    <citation type="journal article" date="1998" name="Science">
        <title>Genome sequence of the nematode C. elegans: a platform for investigating biology.</title>
        <authorList>
            <consortium name="The C. elegans sequencing consortium"/>
            <person name="Sulson J.E."/>
            <person name="Waterston R."/>
        </authorList>
    </citation>
    <scope>NUCLEOTIDE SEQUENCE [LARGE SCALE GENOMIC DNA]</scope>
    <source>
        <strain evidence="5 6">Bristol N2</strain>
    </source>
</reference>
<gene>
    <name evidence="5" type="ORF">CELE_F01D4.5</name>
    <name evidence="5 7" type="ORF">F01D4.5</name>
</gene>
<dbReference type="UCSC" id="F01D4.5b">
    <property type="organism name" value="c. elegans"/>
</dbReference>
<protein>
    <submittedName>
        <fullName evidence="5">PHD-type domain-containing protein</fullName>
    </submittedName>
</protein>
<evidence type="ECO:0000313" key="7">
    <source>
        <dbReference type="WormBase" id="F01D4.5b"/>
    </source>
</evidence>
<keyword evidence="8" id="KW-1267">Proteomics identification</keyword>
<feature type="domain" description="PHD-type" evidence="4">
    <location>
        <begin position="67"/>
        <end position="190"/>
    </location>
</feature>
<evidence type="ECO:0000256" key="1">
    <source>
        <dbReference type="ARBA" id="ARBA00022723"/>
    </source>
</evidence>
<dbReference type="OrthoDB" id="10029243at2759"/>
<dbReference type="AlphaFoldDB" id="Q95QN4"/>
<keyword evidence="1" id="KW-0479">Metal-binding</keyword>
<dbReference type="AGR" id="WB:WBGene00008488"/>
<dbReference type="PeptideAtlas" id="Q95QN4"/>
<dbReference type="PROSITE" id="PS51805">
    <property type="entry name" value="EPHD"/>
    <property type="match status" value="1"/>
</dbReference>
<evidence type="ECO:0000313" key="5">
    <source>
        <dbReference type="EMBL" id="CAC70083.1"/>
    </source>
</evidence>
<accession>Q95QN4</accession>
<name>Q95QN4_CAEEL</name>
<evidence type="ECO:0007829" key="8">
    <source>
        <dbReference type="PeptideAtlas" id="Q95QN4"/>
    </source>
</evidence>
<sequence>MATQINQKFGSKYKSNRKDETPMFEVRNGKSVIKNSGNHEATVNRTLDFHMTKLFQWEEQSDAIESSYVCALCHENGEKRELFGPYYATHNPIKYWPSFLAKKPTAKKPTKIELWFHGSCVLWAPNVHLHGNQLTNLDNQIDIFWSQTCIVCRKTGAAISVQNKKNTFIHYPCAKNKGYKLDEHALLCNS</sequence>
<dbReference type="Pfam" id="PF13832">
    <property type="entry name" value="zf-HC5HC2H_2"/>
    <property type="match status" value="1"/>
</dbReference>
<keyword evidence="3" id="KW-0862">Zinc</keyword>
<keyword evidence="2" id="KW-0863">Zinc-finger</keyword>
<dbReference type="GO" id="GO:0008270">
    <property type="term" value="F:zinc ion binding"/>
    <property type="evidence" value="ECO:0007669"/>
    <property type="project" value="UniProtKB-KW"/>
</dbReference>